<evidence type="ECO:0000313" key="8">
    <source>
        <dbReference type="EMBL" id="MBE1503690.1"/>
    </source>
</evidence>
<feature type="transmembrane region" description="Helical" evidence="6">
    <location>
        <begin position="131"/>
        <end position="153"/>
    </location>
</feature>
<dbReference type="InterPro" id="IPR020846">
    <property type="entry name" value="MFS_dom"/>
</dbReference>
<reference evidence="8 9" key="1">
    <citation type="submission" date="2020-10" db="EMBL/GenBank/DDBJ databases">
        <title>Sequencing the genomes of 1000 actinobacteria strains.</title>
        <authorList>
            <person name="Klenk H.-P."/>
        </authorList>
    </citation>
    <scope>NUCLEOTIDE SEQUENCE [LARGE SCALE GENOMIC DNA]</scope>
    <source>
        <strain evidence="8 9">DSM 7307</strain>
    </source>
</reference>
<sequence>MKKALTVIYATVILDAAGIGLTLPIFPRLLEDVGHTDNLGWRFGAFLALYALMQFIFSPVLGSLSDRFGRKPVLMLSLAGAAVDYVFMALAPSLWLLFIGRAIAGITGASNAVAAACVTDITEDAERTRRFGQLSACFGIGFIAGPAIGGVLGEFSVRLPFIAAAGLNAANLLMALFLLPETHRTGAEAESQEFSPLAHFRWLLGYRLLLPLAGAYFILALVGEVGGTIWVLYGQDKFSWPPMMVGLSLAAFGFFHAVVQAFIAGPISERWGEHRTLLIGIIADSAAYIIIALVTQGWMAFLLMPLFCLGGIGAPALQSLVTGRVDSDHQGRAQGLLASMTSLASIVGPLAISTIYFASRDIFPGLVWVLGAGFYVLCLPVAFTRRPKDATA</sequence>
<keyword evidence="4 6" id="KW-1133">Transmembrane helix</keyword>
<comment type="subcellular location">
    <subcellularLocation>
        <location evidence="2">Cell membrane</location>
    </subcellularLocation>
    <subcellularLocation>
        <location evidence="1">Membrane</location>
        <topology evidence="1">Multi-pass membrane protein</topology>
    </subcellularLocation>
</comment>
<feature type="transmembrane region" description="Helical" evidence="6">
    <location>
        <begin position="39"/>
        <end position="61"/>
    </location>
</feature>
<proteinExistence type="predicted"/>
<evidence type="ECO:0000313" key="9">
    <source>
        <dbReference type="Proteomes" id="UP000620262"/>
    </source>
</evidence>
<feature type="transmembrane region" description="Helical" evidence="6">
    <location>
        <begin position="335"/>
        <end position="356"/>
    </location>
</feature>
<comment type="caution">
    <text evidence="8">The sequence shown here is derived from an EMBL/GenBank/DDBJ whole genome shotgun (WGS) entry which is preliminary data.</text>
</comment>
<evidence type="ECO:0000256" key="2">
    <source>
        <dbReference type="ARBA" id="ARBA00004236"/>
    </source>
</evidence>
<evidence type="ECO:0000256" key="4">
    <source>
        <dbReference type="ARBA" id="ARBA00022989"/>
    </source>
</evidence>
<name>A0ABR9IKI3_RHIVS</name>
<evidence type="ECO:0000256" key="5">
    <source>
        <dbReference type="ARBA" id="ARBA00023136"/>
    </source>
</evidence>
<evidence type="ECO:0000256" key="1">
    <source>
        <dbReference type="ARBA" id="ARBA00004141"/>
    </source>
</evidence>
<feature type="transmembrane region" description="Helical" evidence="6">
    <location>
        <begin position="208"/>
        <end position="233"/>
    </location>
</feature>
<dbReference type="InterPro" id="IPR001958">
    <property type="entry name" value="Tet-R_TetA/multi-R_MdtG-like"/>
</dbReference>
<dbReference type="PROSITE" id="PS50850">
    <property type="entry name" value="MFS"/>
    <property type="match status" value="1"/>
</dbReference>
<feature type="domain" description="Major facilitator superfamily (MFS) profile" evidence="7">
    <location>
        <begin position="4"/>
        <end position="390"/>
    </location>
</feature>
<keyword evidence="3 6" id="KW-0812">Transmembrane</keyword>
<dbReference type="EMBL" id="JADBEC010000001">
    <property type="protein sequence ID" value="MBE1503690.1"/>
    <property type="molecule type" value="Genomic_DNA"/>
</dbReference>
<dbReference type="CDD" id="cd17388">
    <property type="entry name" value="MFS_TetA"/>
    <property type="match status" value="1"/>
</dbReference>
<keyword evidence="5 6" id="KW-0472">Membrane</keyword>
<feature type="transmembrane region" description="Helical" evidence="6">
    <location>
        <begin position="98"/>
        <end position="119"/>
    </location>
</feature>
<dbReference type="SUPFAM" id="SSF103473">
    <property type="entry name" value="MFS general substrate transporter"/>
    <property type="match status" value="1"/>
</dbReference>
<dbReference type="InterPro" id="IPR036259">
    <property type="entry name" value="MFS_trans_sf"/>
</dbReference>
<dbReference type="Proteomes" id="UP000620262">
    <property type="component" value="Unassembled WGS sequence"/>
</dbReference>
<dbReference type="NCBIfam" id="NF012174">
    <property type="entry name" value="tet_MFS_A_B_C_D"/>
    <property type="match status" value="1"/>
</dbReference>
<protein>
    <submittedName>
        <fullName evidence="8">DHA1 family tetracycline resistance protein-like MFS transporter</fullName>
    </submittedName>
</protein>
<dbReference type="Pfam" id="PF07690">
    <property type="entry name" value="MFS_1"/>
    <property type="match status" value="1"/>
</dbReference>
<evidence type="ECO:0000259" key="7">
    <source>
        <dbReference type="PROSITE" id="PS50850"/>
    </source>
</evidence>
<feature type="transmembrane region" description="Helical" evidence="6">
    <location>
        <begin position="73"/>
        <end position="92"/>
    </location>
</feature>
<keyword evidence="9" id="KW-1185">Reference proteome</keyword>
<feature type="transmembrane region" description="Helical" evidence="6">
    <location>
        <begin position="159"/>
        <end position="179"/>
    </location>
</feature>
<feature type="transmembrane region" description="Helical" evidence="6">
    <location>
        <begin position="245"/>
        <end position="264"/>
    </location>
</feature>
<evidence type="ECO:0000256" key="6">
    <source>
        <dbReference type="SAM" id="Phobius"/>
    </source>
</evidence>
<evidence type="ECO:0000256" key="3">
    <source>
        <dbReference type="ARBA" id="ARBA00022692"/>
    </source>
</evidence>
<dbReference type="Gene3D" id="1.20.1250.20">
    <property type="entry name" value="MFS general substrate transporter like domains"/>
    <property type="match status" value="1"/>
</dbReference>
<feature type="transmembrane region" description="Helical" evidence="6">
    <location>
        <begin position="300"/>
        <end position="323"/>
    </location>
</feature>
<dbReference type="PRINTS" id="PR01035">
    <property type="entry name" value="TCRTETA"/>
</dbReference>
<dbReference type="PANTHER" id="PTHR23507">
    <property type="entry name" value="ZGC:174356"/>
    <property type="match status" value="1"/>
</dbReference>
<feature type="transmembrane region" description="Helical" evidence="6">
    <location>
        <begin position="362"/>
        <end position="383"/>
    </location>
</feature>
<dbReference type="PANTHER" id="PTHR23507:SF1">
    <property type="entry name" value="FI18259P1-RELATED"/>
    <property type="match status" value="1"/>
</dbReference>
<dbReference type="InterPro" id="IPR011701">
    <property type="entry name" value="MFS"/>
</dbReference>
<feature type="transmembrane region" description="Helical" evidence="6">
    <location>
        <begin position="276"/>
        <end position="294"/>
    </location>
</feature>
<feature type="transmembrane region" description="Helical" evidence="6">
    <location>
        <begin position="7"/>
        <end position="27"/>
    </location>
</feature>
<organism evidence="8 9">
    <name type="scientific">Rhizobium viscosum</name>
    <name type="common">Arthrobacter viscosus</name>
    <dbReference type="NCBI Taxonomy" id="1673"/>
    <lineage>
        <taxon>Bacteria</taxon>
        <taxon>Pseudomonadati</taxon>
        <taxon>Pseudomonadota</taxon>
        <taxon>Alphaproteobacteria</taxon>
        <taxon>Hyphomicrobiales</taxon>
        <taxon>Rhizobiaceae</taxon>
        <taxon>Rhizobium/Agrobacterium group</taxon>
        <taxon>Rhizobium</taxon>
    </lineage>
</organism>
<dbReference type="RefSeq" id="WP_192727832.1">
    <property type="nucleotide sequence ID" value="NZ_BAAAVL010000001.1"/>
</dbReference>
<accession>A0ABR9IKI3</accession>
<gene>
    <name evidence="8" type="ORF">H4W29_000871</name>
</gene>